<proteinExistence type="predicted"/>
<accession>A0A1F7WNK7</accession>
<name>A0A1F7WNK7_9BACT</name>
<dbReference type="EMBL" id="MGFK01000013">
    <property type="protein sequence ID" value="OGM04433.1"/>
    <property type="molecule type" value="Genomic_DNA"/>
</dbReference>
<evidence type="ECO:0000313" key="2">
    <source>
        <dbReference type="Proteomes" id="UP000177091"/>
    </source>
</evidence>
<dbReference type="Proteomes" id="UP000177091">
    <property type="component" value="Unassembled WGS sequence"/>
</dbReference>
<gene>
    <name evidence="1" type="ORF">A2112_01115</name>
</gene>
<comment type="caution">
    <text evidence="1">The sequence shown here is derived from an EMBL/GenBank/DDBJ whole genome shotgun (WGS) entry which is preliminary data.</text>
</comment>
<dbReference type="Pfam" id="PF13578">
    <property type="entry name" value="Methyltransf_24"/>
    <property type="match status" value="1"/>
</dbReference>
<evidence type="ECO:0008006" key="3">
    <source>
        <dbReference type="Google" id="ProtNLM"/>
    </source>
</evidence>
<dbReference type="InterPro" id="IPR029063">
    <property type="entry name" value="SAM-dependent_MTases_sf"/>
</dbReference>
<dbReference type="AlphaFoldDB" id="A0A1F7WNK7"/>
<protein>
    <recommendedName>
        <fullName evidence="3">Methyltransferase type 11 domain-containing protein</fullName>
    </recommendedName>
</protein>
<dbReference type="Gene3D" id="3.40.50.150">
    <property type="entry name" value="Vaccinia Virus protein VP39"/>
    <property type="match status" value="1"/>
</dbReference>
<dbReference type="SUPFAM" id="SSF53335">
    <property type="entry name" value="S-adenosyl-L-methionine-dependent methyltransferases"/>
    <property type="match status" value="1"/>
</dbReference>
<evidence type="ECO:0000313" key="1">
    <source>
        <dbReference type="EMBL" id="OGM04433.1"/>
    </source>
</evidence>
<reference evidence="1 2" key="1">
    <citation type="journal article" date="2016" name="Nat. Commun.">
        <title>Thousands of microbial genomes shed light on interconnected biogeochemical processes in an aquifer system.</title>
        <authorList>
            <person name="Anantharaman K."/>
            <person name="Brown C.T."/>
            <person name="Hug L.A."/>
            <person name="Sharon I."/>
            <person name="Castelle C.J."/>
            <person name="Probst A.J."/>
            <person name="Thomas B.C."/>
            <person name="Singh A."/>
            <person name="Wilkins M.J."/>
            <person name="Karaoz U."/>
            <person name="Brodie E.L."/>
            <person name="Williams K.H."/>
            <person name="Hubbard S.S."/>
            <person name="Banfield J.F."/>
        </authorList>
    </citation>
    <scope>NUCLEOTIDE SEQUENCE [LARGE SCALE GENOMIC DNA]</scope>
</reference>
<organism evidence="1 2">
    <name type="scientific">Candidatus Woesebacteria bacterium GWA1_42_12</name>
    <dbReference type="NCBI Taxonomy" id="1802472"/>
    <lineage>
        <taxon>Bacteria</taxon>
        <taxon>Candidatus Woeseibacteriota</taxon>
    </lineage>
</organism>
<dbReference type="PANTHER" id="PTHR37909:SF1">
    <property type="entry name" value="S-ADENOSYL-L-METHIONINE-DEPENDENT METHYLTRANSFERASES SUPERFAMILY PROTEIN"/>
    <property type="match status" value="1"/>
</dbReference>
<dbReference type="PANTHER" id="PTHR37909">
    <property type="entry name" value="S-ADENOSYL-L-METHIONINE-DEPENDENT METHYLTRANSFERASES SUPERFAMILY PROTEIN"/>
    <property type="match status" value="1"/>
</dbReference>
<sequence>MKTLDYIIKKYKINIGRQHQVDVEGMKGSADLIKLFAELGFKLGVEVGVDRGLFSEYMMKTIPSVKMFGVDPWSNTCYEDYNPYKLPQTYFEGCYEEAVKRLTPFGDNYKIIRKFSMDALTDFVDNSLDFVYIDANHDFTNFAMDLQYWFRKVRPGGIISGHDYVYYSYKKFNHVKRCLIAYARCYQMIPIFAVMGIRHGELKRDRYRSWFYVKQGGLQ</sequence>